<protein>
    <submittedName>
        <fullName evidence="11">Mitochondrial ornithine carrier protein-like protein</fullName>
    </submittedName>
</protein>
<proteinExistence type="inferred from homology"/>
<dbReference type="eggNOG" id="KOG0762">
    <property type="taxonomic scope" value="Eukaryota"/>
</dbReference>
<keyword evidence="6" id="KW-1133">Transmembrane helix</keyword>
<evidence type="ECO:0000256" key="7">
    <source>
        <dbReference type="ARBA" id="ARBA00023128"/>
    </source>
</evidence>
<evidence type="ECO:0000256" key="2">
    <source>
        <dbReference type="ARBA" id="ARBA00006375"/>
    </source>
</evidence>
<dbReference type="OrthoDB" id="409586at2759"/>
<keyword evidence="7" id="KW-0496">Mitochondrion</keyword>
<dbReference type="GeneID" id="22573598"/>
<reference evidence="11 12" key="1">
    <citation type="journal article" date="2015" name="Sci. Rep.">
        <title>The genome of Leishmania panamensis: insights into genomics of the L. (Viannia) subgenus.</title>
        <authorList>
            <person name="Llanes A."/>
            <person name="Restrepo C.M."/>
            <person name="Vecchio G.D."/>
            <person name="Anguizola F.J."/>
            <person name="Lleonart R."/>
        </authorList>
    </citation>
    <scope>NUCLEOTIDE SEQUENCE [LARGE SCALE GENOMIC DNA]</scope>
    <source>
        <strain evidence="11 12">MHOM/PA/94/PSC-1</strain>
    </source>
</reference>
<evidence type="ECO:0000313" key="11">
    <source>
        <dbReference type="EMBL" id="AIN96896.1"/>
    </source>
</evidence>
<keyword evidence="3 10" id="KW-0813">Transport</keyword>
<feature type="repeat" description="Solcar" evidence="9">
    <location>
        <begin position="192"/>
        <end position="277"/>
    </location>
</feature>
<dbReference type="Proteomes" id="UP000063063">
    <property type="component" value="Chromosome 16"/>
</dbReference>
<feature type="repeat" description="Solcar" evidence="9">
    <location>
        <begin position="4"/>
        <end position="86"/>
    </location>
</feature>
<dbReference type="PROSITE" id="PS50920">
    <property type="entry name" value="SOLCAR"/>
    <property type="match status" value="3"/>
</dbReference>
<dbReference type="InterPro" id="IPR018108">
    <property type="entry name" value="MCP_transmembrane"/>
</dbReference>
<dbReference type="GO" id="GO:0000064">
    <property type="term" value="F:L-ornithine transmembrane transporter activity"/>
    <property type="evidence" value="ECO:0007669"/>
    <property type="project" value="TreeGrafter"/>
</dbReference>
<evidence type="ECO:0000256" key="1">
    <source>
        <dbReference type="ARBA" id="ARBA00004225"/>
    </source>
</evidence>
<keyword evidence="4 9" id="KW-0812">Transmembrane</keyword>
<comment type="similarity">
    <text evidence="2 10">Belongs to the mitochondrial carrier (TC 2.A.29) family.</text>
</comment>
<evidence type="ECO:0000256" key="6">
    <source>
        <dbReference type="ARBA" id="ARBA00022989"/>
    </source>
</evidence>
<dbReference type="FunFam" id="1.50.40.10:FF:000099">
    <property type="entry name" value="Mitochondrial carrier protein"/>
    <property type="match status" value="1"/>
</dbReference>
<dbReference type="GO" id="GO:1990575">
    <property type="term" value="P:mitochondrial L-ornithine transmembrane transport"/>
    <property type="evidence" value="ECO:0007669"/>
    <property type="project" value="TreeGrafter"/>
</dbReference>
<evidence type="ECO:0000256" key="9">
    <source>
        <dbReference type="PROSITE-ProRule" id="PRU00282"/>
    </source>
</evidence>
<dbReference type="SUPFAM" id="SSF103506">
    <property type="entry name" value="Mitochondrial carrier"/>
    <property type="match status" value="1"/>
</dbReference>
<gene>
    <name evidence="11" type="ORF">LPMP_160210</name>
</gene>
<organism evidence="11 12">
    <name type="scientific">Leishmania panamensis</name>
    <dbReference type="NCBI Taxonomy" id="5679"/>
    <lineage>
        <taxon>Eukaryota</taxon>
        <taxon>Discoba</taxon>
        <taxon>Euglenozoa</taxon>
        <taxon>Kinetoplastea</taxon>
        <taxon>Metakinetoplastina</taxon>
        <taxon>Trypanosomatida</taxon>
        <taxon>Trypanosomatidae</taxon>
        <taxon>Leishmaniinae</taxon>
        <taxon>Leishmania</taxon>
        <taxon>Leishmania guyanensis species complex</taxon>
    </lineage>
</organism>
<dbReference type="VEuPathDB" id="TriTrypDB:LPMP_160210"/>
<evidence type="ECO:0000313" key="12">
    <source>
        <dbReference type="Proteomes" id="UP000063063"/>
    </source>
</evidence>
<dbReference type="InterPro" id="IPR023395">
    <property type="entry name" value="MCP_dom_sf"/>
</dbReference>
<evidence type="ECO:0000256" key="10">
    <source>
        <dbReference type="RuleBase" id="RU000488"/>
    </source>
</evidence>
<dbReference type="GO" id="GO:0031966">
    <property type="term" value="C:mitochondrial membrane"/>
    <property type="evidence" value="ECO:0007669"/>
    <property type="project" value="UniProtKB-SubCell"/>
</dbReference>
<dbReference type="Gene3D" id="1.50.40.10">
    <property type="entry name" value="Mitochondrial carrier domain"/>
    <property type="match status" value="1"/>
</dbReference>
<dbReference type="PANTHER" id="PTHR45624:SF12">
    <property type="entry name" value="MITOCHONDRIAL ORNITHINE TRANSPORTER 1"/>
    <property type="match status" value="1"/>
</dbReference>
<dbReference type="Pfam" id="PF00153">
    <property type="entry name" value="Mito_carr"/>
    <property type="match status" value="3"/>
</dbReference>
<feature type="repeat" description="Solcar" evidence="9">
    <location>
        <begin position="93"/>
        <end position="181"/>
    </location>
</feature>
<name>A0A088S5T2_LEIPA</name>
<keyword evidence="12" id="KW-1185">Reference proteome</keyword>
<dbReference type="PANTHER" id="PTHR45624">
    <property type="entry name" value="MITOCHONDRIAL BASIC AMINO ACIDS TRANSPORTER-RELATED"/>
    <property type="match status" value="1"/>
</dbReference>
<dbReference type="InterPro" id="IPR050567">
    <property type="entry name" value="Mitochondrial_Carrier"/>
</dbReference>
<dbReference type="EMBL" id="CP009385">
    <property type="protein sequence ID" value="AIN96896.1"/>
    <property type="molecule type" value="Genomic_DNA"/>
</dbReference>
<dbReference type="KEGG" id="lpan:LPMP_160210"/>
<keyword evidence="8 9" id="KW-0472">Membrane</keyword>
<evidence type="ECO:0000256" key="3">
    <source>
        <dbReference type="ARBA" id="ARBA00022448"/>
    </source>
</evidence>
<sequence length="299" mass="32633">MSLRNDFISGTAGGFAGVLIEHPFDTVKVLLQSYGGTRYVGYTDCITKLIRQDGAIGFYRGVTARLIASSLEHAWVFASYKWTLRLIGAGDRPTLPQILLGGCGSGAVATVCLTPFELVKCRMQADGRKGQRQYRGSLDCAQQVFRQHGVKGFYKGGFAMLCREVPGVVVWCGTYDTLKSWMTPEGMPSESLPLWKLMIAGGCSGVAFWTALYPSDMVKTRIQVDPMYGRLSLWGAMTRIYQSEGLRALYRGWALTAVRSFPSNAVIFAVFDGCNRVLSPEPLLMVGASSTLSEPSAVS</sequence>
<evidence type="ECO:0000256" key="4">
    <source>
        <dbReference type="ARBA" id="ARBA00022692"/>
    </source>
</evidence>
<dbReference type="RefSeq" id="XP_010697549.1">
    <property type="nucleotide sequence ID" value="XM_010699247.1"/>
</dbReference>
<keyword evidence="5" id="KW-0677">Repeat</keyword>
<accession>A0A088S5T2</accession>
<evidence type="ECO:0000256" key="5">
    <source>
        <dbReference type="ARBA" id="ARBA00022737"/>
    </source>
</evidence>
<dbReference type="VEuPathDB" id="TriTrypDB:LPAL13_000024000"/>
<comment type="subcellular location">
    <subcellularLocation>
        <location evidence="1">Mitochondrion membrane</location>
        <topology evidence="1">Multi-pass membrane protein</topology>
    </subcellularLocation>
</comment>
<evidence type="ECO:0000256" key="8">
    <source>
        <dbReference type="ARBA" id="ARBA00023136"/>
    </source>
</evidence>
<dbReference type="AlphaFoldDB" id="A0A088S5T2"/>